<evidence type="ECO:0000259" key="2">
    <source>
        <dbReference type="Pfam" id="PF00144"/>
    </source>
</evidence>
<dbReference type="PROSITE" id="PS51318">
    <property type="entry name" value="TAT"/>
    <property type="match status" value="1"/>
</dbReference>
<protein>
    <submittedName>
        <fullName evidence="3">Serine hydrolase domain-containing protein</fullName>
        <ecNumber evidence="3">3.-.-.-</ecNumber>
    </submittedName>
</protein>
<dbReference type="InterPro" id="IPR006311">
    <property type="entry name" value="TAT_signal"/>
</dbReference>
<comment type="caution">
    <text evidence="3">The sequence shown here is derived from an EMBL/GenBank/DDBJ whole genome shotgun (WGS) entry which is preliminary data.</text>
</comment>
<dbReference type="Proteomes" id="UP001596024">
    <property type="component" value="Unassembled WGS sequence"/>
</dbReference>
<evidence type="ECO:0000256" key="1">
    <source>
        <dbReference type="SAM" id="SignalP"/>
    </source>
</evidence>
<dbReference type="PANTHER" id="PTHR43283:SF3">
    <property type="entry name" value="BETA-LACTAMASE FAMILY PROTEIN (AFU_ORTHOLOGUE AFUA_5G07500)"/>
    <property type="match status" value="1"/>
</dbReference>
<dbReference type="InterPro" id="IPR012338">
    <property type="entry name" value="Beta-lactam/transpept-like"/>
</dbReference>
<proteinExistence type="predicted"/>
<feature type="domain" description="Beta-lactamase-related" evidence="2">
    <location>
        <begin position="33"/>
        <end position="391"/>
    </location>
</feature>
<dbReference type="Pfam" id="PF00144">
    <property type="entry name" value="Beta-lactamase"/>
    <property type="match status" value="1"/>
</dbReference>
<dbReference type="GO" id="GO:0016787">
    <property type="term" value="F:hydrolase activity"/>
    <property type="evidence" value="ECO:0007669"/>
    <property type="project" value="UniProtKB-KW"/>
</dbReference>
<dbReference type="InterPro" id="IPR001466">
    <property type="entry name" value="Beta-lactam-related"/>
</dbReference>
<dbReference type="SUPFAM" id="SSF56601">
    <property type="entry name" value="beta-lactamase/transpeptidase-like"/>
    <property type="match status" value="1"/>
</dbReference>
<evidence type="ECO:0000313" key="3">
    <source>
        <dbReference type="EMBL" id="MFC4726226.1"/>
    </source>
</evidence>
<gene>
    <name evidence="3" type="ORF">ACFPB0_13075</name>
</gene>
<organism evidence="3 4">
    <name type="scientific">Glycocaulis abyssi</name>
    <dbReference type="NCBI Taxonomy" id="1433403"/>
    <lineage>
        <taxon>Bacteria</taxon>
        <taxon>Pseudomonadati</taxon>
        <taxon>Pseudomonadota</taxon>
        <taxon>Alphaproteobacteria</taxon>
        <taxon>Maricaulales</taxon>
        <taxon>Maricaulaceae</taxon>
        <taxon>Glycocaulis</taxon>
    </lineage>
</organism>
<keyword evidence="1" id="KW-0732">Signal</keyword>
<evidence type="ECO:0000313" key="4">
    <source>
        <dbReference type="Proteomes" id="UP001596024"/>
    </source>
</evidence>
<feature type="chain" id="PRO_5046045725" evidence="1">
    <location>
        <begin position="25"/>
        <end position="408"/>
    </location>
</feature>
<name>A0ABV9ND17_9PROT</name>
<dbReference type="EMBL" id="JBHSGQ010000008">
    <property type="protein sequence ID" value="MFC4726226.1"/>
    <property type="molecule type" value="Genomic_DNA"/>
</dbReference>
<dbReference type="InterPro" id="IPR050789">
    <property type="entry name" value="Diverse_Enzym_Activities"/>
</dbReference>
<sequence>MLTRRSLMASAAALAAGSIVPAVASNTLAPVINLLEELVGSGQLPFAGIRIARHSEILAQAHVSGVETIGPESLYRVYSMTKPVVAAGAALLVEDGQLTLETPVADIVPELAGLTVLTDTSGGTEPARPMTLAHLLTHTCGLANSWGNARTAPLYRQAGLVAGAWMYDPDMGGLEGFAQRLGRLPLEHQPGTHWIYGYGLDIAGLVIERVSGERLGAFLRRRIFSPLGMSSTGFYVPAEHSSRLTGLYTGADGVVERVAAQQERLPLIEPYADGGSAGLITSLEDYGRFAGMLANGGVAAGIRVMSEASAQMMMTPYGPQEAITPALQRFGLGGEPRQALGGVTWLEDHAGPGSAGEYAWGGAAGTAFWATRSSGLSVVLMTQLMAPGGTVARERFKPLIYRALAELP</sequence>
<feature type="signal peptide" evidence="1">
    <location>
        <begin position="1"/>
        <end position="24"/>
    </location>
</feature>
<dbReference type="Gene3D" id="3.40.710.10">
    <property type="entry name" value="DD-peptidase/beta-lactamase superfamily"/>
    <property type="match status" value="1"/>
</dbReference>
<keyword evidence="4" id="KW-1185">Reference proteome</keyword>
<dbReference type="RefSeq" id="WP_371393104.1">
    <property type="nucleotide sequence ID" value="NZ_CP163421.1"/>
</dbReference>
<dbReference type="PANTHER" id="PTHR43283">
    <property type="entry name" value="BETA-LACTAMASE-RELATED"/>
    <property type="match status" value="1"/>
</dbReference>
<accession>A0ABV9ND17</accession>
<dbReference type="EC" id="3.-.-.-" evidence="3"/>
<keyword evidence="3" id="KW-0378">Hydrolase</keyword>
<reference evidence="4" key="1">
    <citation type="journal article" date="2019" name="Int. J. Syst. Evol. Microbiol.">
        <title>The Global Catalogue of Microorganisms (GCM) 10K type strain sequencing project: providing services to taxonomists for standard genome sequencing and annotation.</title>
        <authorList>
            <consortium name="The Broad Institute Genomics Platform"/>
            <consortium name="The Broad Institute Genome Sequencing Center for Infectious Disease"/>
            <person name="Wu L."/>
            <person name="Ma J."/>
        </authorList>
    </citation>
    <scope>NUCLEOTIDE SEQUENCE [LARGE SCALE GENOMIC DNA]</scope>
    <source>
        <strain evidence="4">CCUG 62981</strain>
    </source>
</reference>